<dbReference type="OrthoDB" id="1274168at2759"/>
<dbReference type="Proteomes" id="UP000015453">
    <property type="component" value="Unassembled WGS sequence"/>
</dbReference>
<evidence type="ECO:0000313" key="5">
    <source>
        <dbReference type="Proteomes" id="UP000015453"/>
    </source>
</evidence>
<feature type="transmembrane region" description="Helical" evidence="2">
    <location>
        <begin position="82"/>
        <end position="105"/>
    </location>
</feature>
<reference evidence="4 5" key="1">
    <citation type="journal article" date="2013" name="BMC Genomics">
        <title>The miniature genome of a carnivorous plant Genlisea aurea contains a low number of genes and short non-coding sequences.</title>
        <authorList>
            <person name="Leushkin E.V."/>
            <person name="Sutormin R.A."/>
            <person name="Nabieva E.R."/>
            <person name="Penin A.A."/>
            <person name="Kondrashov A.S."/>
            <person name="Logacheva M.D."/>
        </authorList>
    </citation>
    <scope>NUCLEOTIDE SEQUENCE [LARGE SCALE GENOMIC DNA]</scope>
</reference>
<keyword evidence="2" id="KW-1133">Transmembrane helix</keyword>
<sequence length="107" mass="9972">MARQISFIVALILFAVVGLAAATSGTANATASPTAVDAPATGDDSVVGSTTEDGNSDAAPVGGPVPDGTFVLTAPAPAPGSGAAAIGVTVTAGAAAIAGVFCLLLSF</sequence>
<keyword evidence="2" id="KW-0812">Transmembrane</keyword>
<keyword evidence="3" id="KW-0732">Signal</keyword>
<evidence type="ECO:0000313" key="4">
    <source>
        <dbReference type="EMBL" id="EPS59693.1"/>
    </source>
</evidence>
<evidence type="ECO:0000256" key="3">
    <source>
        <dbReference type="SAM" id="SignalP"/>
    </source>
</evidence>
<proteinExistence type="predicted"/>
<keyword evidence="2" id="KW-0472">Membrane</keyword>
<evidence type="ECO:0008006" key="6">
    <source>
        <dbReference type="Google" id="ProtNLM"/>
    </source>
</evidence>
<feature type="signal peptide" evidence="3">
    <location>
        <begin position="1"/>
        <end position="22"/>
    </location>
</feature>
<accession>S8DAH0</accession>
<comment type="caution">
    <text evidence="4">The sequence shown here is derived from an EMBL/GenBank/DDBJ whole genome shotgun (WGS) entry which is preliminary data.</text>
</comment>
<feature type="region of interest" description="Disordered" evidence="1">
    <location>
        <begin position="28"/>
        <end position="63"/>
    </location>
</feature>
<dbReference type="EMBL" id="AUSU01008155">
    <property type="protein sequence ID" value="EPS59693.1"/>
    <property type="molecule type" value="Genomic_DNA"/>
</dbReference>
<organism evidence="4 5">
    <name type="scientific">Genlisea aurea</name>
    <dbReference type="NCBI Taxonomy" id="192259"/>
    <lineage>
        <taxon>Eukaryota</taxon>
        <taxon>Viridiplantae</taxon>
        <taxon>Streptophyta</taxon>
        <taxon>Embryophyta</taxon>
        <taxon>Tracheophyta</taxon>
        <taxon>Spermatophyta</taxon>
        <taxon>Magnoliopsida</taxon>
        <taxon>eudicotyledons</taxon>
        <taxon>Gunneridae</taxon>
        <taxon>Pentapetalae</taxon>
        <taxon>asterids</taxon>
        <taxon>lamiids</taxon>
        <taxon>Lamiales</taxon>
        <taxon>Lentibulariaceae</taxon>
        <taxon>Genlisea</taxon>
    </lineage>
</organism>
<evidence type="ECO:0000256" key="2">
    <source>
        <dbReference type="SAM" id="Phobius"/>
    </source>
</evidence>
<gene>
    <name evidence="4" type="ORF">M569_15112</name>
</gene>
<keyword evidence="5" id="KW-1185">Reference proteome</keyword>
<feature type="chain" id="PRO_5004549583" description="Anther-specific protein BCP1" evidence="3">
    <location>
        <begin position="23"/>
        <end position="107"/>
    </location>
</feature>
<protein>
    <recommendedName>
        <fullName evidence="6">Anther-specific protein BCP1</fullName>
    </recommendedName>
</protein>
<evidence type="ECO:0000256" key="1">
    <source>
        <dbReference type="SAM" id="MobiDB-lite"/>
    </source>
</evidence>
<dbReference type="AlphaFoldDB" id="S8DAH0"/>
<name>S8DAH0_9LAMI</name>